<sequence>MSHFKEFAASVSPLALSMSLLVPNIGSGRHAIAQTPLGQVQSPSLETVQLDFNETVTPTSPSSDPAPLDSLPSSPDTGVTLPSPLAPVPPQNTQEPIDPSVESTPINPVIIDGVIPDPSAAPIAPSEFNQPVPNESVPNLSVPTSESIN</sequence>
<dbReference type="KEGG" id="tsin:OXH18_18440"/>
<reference evidence="2" key="1">
    <citation type="submission" date="2022-12" db="EMBL/GenBank/DDBJ databases">
        <title>Polyphasic identification of a Novel Hot-Spring Cyanobacterium Ocullathermofonsia sinensis gen nov. sp. nov. and Genomic Insights on its Adaptations to the Thermal Habitat.</title>
        <authorList>
            <person name="Daroch M."/>
            <person name="Tang J."/>
            <person name="Jiang Y."/>
        </authorList>
    </citation>
    <scope>NUCLEOTIDE SEQUENCE</scope>
    <source>
        <strain evidence="2">PKUAC-SCTA174</strain>
    </source>
</reference>
<gene>
    <name evidence="2" type="ORF">OXH18_18440</name>
</gene>
<feature type="compositionally biased region" description="Polar residues" evidence="1">
    <location>
        <begin position="38"/>
        <end position="56"/>
    </location>
</feature>
<dbReference type="AlphaFoldDB" id="A0A9E8ZA59"/>
<name>A0A9E8ZA59_9CYAN</name>
<feature type="region of interest" description="Disordered" evidence="1">
    <location>
        <begin position="38"/>
        <end position="149"/>
    </location>
</feature>
<keyword evidence="3" id="KW-1185">Reference proteome</keyword>
<feature type="compositionally biased region" description="Low complexity" evidence="1">
    <location>
        <begin position="57"/>
        <end position="77"/>
    </location>
</feature>
<organism evidence="2 3">
    <name type="scientific">Thermocoleostomius sinensis A174</name>
    <dbReference type="NCBI Taxonomy" id="2016057"/>
    <lineage>
        <taxon>Bacteria</taxon>
        <taxon>Bacillati</taxon>
        <taxon>Cyanobacteriota</taxon>
        <taxon>Cyanophyceae</taxon>
        <taxon>Oculatellales</taxon>
        <taxon>Oculatellaceae</taxon>
        <taxon>Thermocoleostomius</taxon>
    </lineage>
</organism>
<evidence type="ECO:0000256" key="1">
    <source>
        <dbReference type="SAM" id="MobiDB-lite"/>
    </source>
</evidence>
<evidence type="ECO:0000313" key="2">
    <source>
        <dbReference type="EMBL" id="WAL59136.1"/>
    </source>
</evidence>
<feature type="compositionally biased region" description="Low complexity" evidence="1">
    <location>
        <begin position="115"/>
        <end position="126"/>
    </location>
</feature>
<dbReference type="RefSeq" id="WP_268608744.1">
    <property type="nucleotide sequence ID" value="NZ_CP113797.1"/>
</dbReference>
<dbReference type="EMBL" id="CP113797">
    <property type="protein sequence ID" value="WAL59136.1"/>
    <property type="molecule type" value="Genomic_DNA"/>
</dbReference>
<accession>A0A9E8ZA59</accession>
<proteinExistence type="predicted"/>
<feature type="compositionally biased region" description="Polar residues" evidence="1">
    <location>
        <begin position="127"/>
        <end position="149"/>
    </location>
</feature>
<feature type="compositionally biased region" description="Polar residues" evidence="1">
    <location>
        <begin position="91"/>
        <end position="106"/>
    </location>
</feature>
<protein>
    <submittedName>
        <fullName evidence="2">Uncharacterized protein</fullName>
    </submittedName>
</protein>
<evidence type="ECO:0000313" key="3">
    <source>
        <dbReference type="Proteomes" id="UP001163152"/>
    </source>
</evidence>
<dbReference type="Proteomes" id="UP001163152">
    <property type="component" value="Chromosome"/>
</dbReference>